<dbReference type="GO" id="GO:0005634">
    <property type="term" value="C:nucleus"/>
    <property type="evidence" value="ECO:0007669"/>
    <property type="project" value="UniProtKB-SubCell"/>
</dbReference>
<dbReference type="CDD" id="cd06008">
    <property type="entry name" value="NF-X1-zinc-finger"/>
    <property type="match status" value="1"/>
</dbReference>
<reference evidence="12 13" key="1">
    <citation type="submission" date="2014-03" db="EMBL/GenBank/DDBJ databases">
        <title>Draft genome of the hookworm Oesophagostomum dentatum.</title>
        <authorList>
            <person name="Mitreva M."/>
        </authorList>
    </citation>
    <scope>NUCLEOTIDE SEQUENCE [LARGE SCALE GENOMIC DNA]</scope>
    <source>
        <strain evidence="12 13">OD-Hann</strain>
    </source>
</reference>
<dbReference type="Proteomes" id="UP000053660">
    <property type="component" value="Unassembled WGS sequence"/>
</dbReference>
<keyword evidence="5" id="KW-0863">Zinc-finger</keyword>
<evidence type="ECO:0000256" key="7">
    <source>
        <dbReference type="ARBA" id="ARBA00023015"/>
    </source>
</evidence>
<dbReference type="InterPro" id="IPR001374">
    <property type="entry name" value="R3H_dom"/>
</dbReference>
<evidence type="ECO:0000313" key="13">
    <source>
        <dbReference type="Proteomes" id="UP000053660"/>
    </source>
</evidence>
<evidence type="ECO:0000256" key="2">
    <source>
        <dbReference type="ARBA" id="ARBA00007269"/>
    </source>
</evidence>
<dbReference type="EMBL" id="KN605199">
    <property type="protein sequence ID" value="KHJ79400.1"/>
    <property type="molecule type" value="Genomic_DNA"/>
</dbReference>
<dbReference type="InterPro" id="IPR034078">
    <property type="entry name" value="NFX1_fam"/>
</dbReference>
<keyword evidence="7" id="KW-0805">Transcription regulation</keyword>
<dbReference type="SMART" id="SM00438">
    <property type="entry name" value="ZnF_NFX"/>
    <property type="match status" value="2"/>
</dbReference>
<feature type="compositionally biased region" description="Basic and acidic residues" evidence="10">
    <location>
        <begin position="419"/>
        <end position="429"/>
    </location>
</feature>
<keyword evidence="8" id="KW-0804">Transcription</keyword>
<keyword evidence="3" id="KW-0479">Metal-binding</keyword>
<sequence length="429" mass="48157">MCYGGHELRKNIPCHIQAVSCGRLCDKPLSCGVHNCNRNCHAGDCLREGEKCTRPCMVLRRPCEHPCALPCHGTSPCPESECTQIVNVTCECGKRKSQMKCSEFEKMIGRLRAFENEDSEGGHAAESGVGALKRSASMEKLNCLPCDDECKKIARNKRLAEALELVTDENGELEREPTITYSEYVKSELRTNAAFVQEIETNFLELLEKLGDPTYLGTTLSHNFRPMSVEKRRFIHEYATFFFIETTSVDDPPKRSVIATARRGTSRPPLVLLTSLQKYPSVLKARGPSTLKSIINDDTKRNESNTEENGTSTSMKALRGIRHFKQRVAPQLARPPPLPQFNPFAALCSDDDEEETKKANQPPAKPTILPQEKDPDWWSDEEDQMESADGCDVEIIELMRDLLRNVCGEESPAEMSGFEDCKDSWSDED</sequence>
<evidence type="ECO:0000256" key="4">
    <source>
        <dbReference type="ARBA" id="ARBA00022737"/>
    </source>
</evidence>
<dbReference type="InterPro" id="IPR036867">
    <property type="entry name" value="R3H_dom_sf"/>
</dbReference>
<keyword evidence="13" id="KW-1185">Reference proteome</keyword>
<dbReference type="SUPFAM" id="SSF82708">
    <property type="entry name" value="R3H domain"/>
    <property type="match status" value="1"/>
</dbReference>
<feature type="domain" description="R3H" evidence="11">
    <location>
        <begin position="193"/>
        <end position="263"/>
    </location>
</feature>
<dbReference type="GO" id="GO:0000122">
    <property type="term" value="P:negative regulation of transcription by RNA polymerase II"/>
    <property type="evidence" value="ECO:0007669"/>
    <property type="project" value="TreeGrafter"/>
</dbReference>
<dbReference type="GO" id="GO:0000981">
    <property type="term" value="F:DNA-binding transcription factor activity, RNA polymerase II-specific"/>
    <property type="evidence" value="ECO:0007669"/>
    <property type="project" value="TreeGrafter"/>
</dbReference>
<dbReference type="InterPro" id="IPR000967">
    <property type="entry name" value="Znf_NFX1"/>
</dbReference>
<dbReference type="PROSITE" id="PS51061">
    <property type="entry name" value="R3H"/>
    <property type="match status" value="1"/>
</dbReference>
<dbReference type="AlphaFoldDB" id="A0A0B1S836"/>
<evidence type="ECO:0000256" key="3">
    <source>
        <dbReference type="ARBA" id="ARBA00022723"/>
    </source>
</evidence>
<evidence type="ECO:0000256" key="6">
    <source>
        <dbReference type="ARBA" id="ARBA00022833"/>
    </source>
</evidence>
<evidence type="ECO:0000256" key="8">
    <source>
        <dbReference type="ARBA" id="ARBA00023163"/>
    </source>
</evidence>
<feature type="compositionally biased region" description="Acidic residues" evidence="10">
    <location>
        <begin position="377"/>
        <end position="389"/>
    </location>
</feature>
<evidence type="ECO:0000256" key="9">
    <source>
        <dbReference type="ARBA" id="ARBA00023242"/>
    </source>
</evidence>
<dbReference type="Pfam" id="PF01424">
    <property type="entry name" value="R3H"/>
    <property type="match status" value="1"/>
</dbReference>
<name>A0A0B1S836_OESDE</name>
<accession>A0A0B1S836</accession>
<evidence type="ECO:0000256" key="10">
    <source>
        <dbReference type="SAM" id="MobiDB-lite"/>
    </source>
</evidence>
<dbReference type="PANTHER" id="PTHR12360:SF12">
    <property type="entry name" value="TRANSCRIPTIONAL REPRESSOR NF-X1"/>
    <property type="match status" value="1"/>
</dbReference>
<dbReference type="GO" id="GO:0008270">
    <property type="term" value="F:zinc ion binding"/>
    <property type="evidence" value="ECO:0007669"/>
    <property type="project" value="UniProtKB-KW"/>
</dbReference>
<dbReference type="Gene3D" id="3.30.1370.50">
    <property type="entry name" value="R3H-like domain"/>
    <property type="match status" value="1"/>
</dbReference>
<organism evidence="12 13">
    <name type="scientific">Oesophagostomum dentatum</name>
    <name type="common">Nodular worm</name>
    <dbReference type="NCBI Taxonomy" id="61180"/>
    <lineage>
        <taxon>Eukaryota</taxon>
        <taxon>Metazoa</taxon>
        <taxon>Ecdysozoa</taxon>
        <taxon>Nematoda</taxon>
        <taxon>Chromadorea</taxon>
        <taxon>Rhabditida</taxon>
        <taxon>Rhabditina</taxon>
        <taxon>Rhabditomorpha</taxon>
        <taxon>Strongyloidea</taxon>
        <taxon>Strongylidae</taxon>
        <taxon>Oesophagostomum</taxon>
    </lineage>
</organism>
<dbReference type="SMART" id="SM00393">
    <property type="entry name" value="R3H"/>
    <property type="match status" value="1"/>
</dbReference>
<dbReference type="PANTHER" id="PTHR12360">
    <property type="entry name" value="NUCLEAR TRANSCRIPTION FACTOR, X-BOX BINDING 1 NFX1"/>
    <property type="match status" value="1"/>
</dbReference>
<dbReference type="OrthoDB" id="5876073at2759"/>
<evidence type="ECO:0000313" key="12">
    <source>
        <dbReference type="EMBL" id="KHJ79400.1"/>
    </source>
</evidence>
<gene>
    <name evidence="12" type="ORF">OESDEN_20954</name>
</gene>
<feature type="region of interest" description="Disordered" evidence="10">
    <location>
        <begin position="409"/>
        <end position="429"/>
    </location>
</feature>
<keyword evidence="6" id="KW-0862">Zinc</keyword>
<evidence type="ECO:0000259" key="11">
    <source>
        <dbReference type="PROSITE" id="PS51061"/>
    </source>
</evidence>
<comment type="similarity">
    <text evidence="2">Belongs to the NFX1 family.</text>
</comment>
<keyword evidence="4" id="KW-0677">Repeat</keyword>
<protein>
    <submittedName>
        <fullName evidence="12">NF-X1 type zinc finger</fullName>
    </submittedName>
</protein>
<feature type="region of interest" description="Disordered" evidence="10">
    <location>
        <begin position="350"/>
        <end position="389"/>
    </location>
</feature>
<dbReference type="GO" id="GO:0000977">
    <property type="term" value="F:RNA polymerase II transcription regulatory region sequence-specific DNA binding"/>
    <property type="evidence" value="ECO:0007669"/>
    <property type="project" value="TreeGrafter"/>
</dbReference>
<evidence type="ECO:0000256" key="5">
    <source>
        <dbReference type="ARBA" id="ARBA00022771"/>
    </source>
</evidence>
<keyword evidence="9" id="KW-0539">Nucleus</keyword>
<comment type="subcellular location">
    <subcellularLocation>
        <location evidence="1">Nucleus</location>
    </subcellularLocation>
</comment>
<proteinExistence type="inferred from homology"/>
<evidence type="ECO:0000256" key="1">
    <source>
        <dbReference type="ARBA" id="ARBA00004123"/>
    </source>
</evidence>